<gene>
    <name evidence="2" type="ORF">LPMP_212170</name>
</gene>
<dbReference type="VEuPathDB" id="TriTrypDB:LPAL13_210025400"/>
<organism evidence="2 3">
    <name type="scientific">Leishmania panamensis</name>
    <dbReference type="NCBI Taxonomy" id="5679"/>
    <lineage>
        <taxon>Eukaryota</taxon>
        <taxon>Discoba</taxon>
        <taxon>Euglenozoa</taxon>
        <taxon>Kinetoplastea</taxon>
        <taxon>Metakinetoplastina</taxon>
        <taxon>Trypanosomatida</taxon>
        <taxon>Trypanosomatidae</taxon>
        <taxon>Leishmaniinae</taxon>
        <taxon>Leishmania</taxon>
        <taxon>Leishmania guyanensis species complex</taxon>
    </lineage>
</organism>
<dbReference type="Proteomes" id="UP000063063">
    <property type="component" value="Chromosome 21"/>
</dbReference>
<dbReference type="PANTHER" id="PTHR46230:SF7">
    <property type="entry name" value="BOLA-LIKE PROTEIN 1"/>
    <property type="match status" value="1"/>
</dbReference>
<dbReference type="InterPro" id="IPR002634">
    <property type="entry name" value="BolA"/>
</dbReference>
<dbReference type="GeneID" id="22575039"/>
<protein>
    <recommendedName>
        <fullName evidence="4">BolA-like protein</fullName>
    </recommendedName>
</protein>
<dbReference type="PANTHER" id="PTHR46230">
    <property type="match status" value="1"/>
</dbReference>
<proteinExistence type="inferred from homology"/>
<dbReference type="RefSeq" id="XP_010699001.1">
    <property type="nucleotide sequence ID" value="XM_010700699.1"/>
</dbReference>
<keyword evidence="3" id="KW-1185">Reference proteome</keyword>
<accession>A0A088RST2</accession>
<sequence length="79" mass="8581">MSSVRDTIVTRIQEAFQPVELEVTEVSADEAKYSVSIVAAAFAGVSLIERHRKVNNLFAEELRSGTIHALSISAKPPPT</sequence>
<dbReference type="InterPro" id="IPR036065">
    <property type="entry name" value="BolA-like_sf"/>
</dbReference>
<comment type="similarity">
    <text evidence="1">Belongs to the BolA/IbaG family.</text>
</comment>
<dbReference type="KEGG" id="lpan:LPMP_212170"/>
<evidence type="ECO:0000256" key="1">
    <source>
        <dbReference type="RuleBase" id="RU003860"/>
    </source>
</evidence>
<dbReference type="SUPFAM" id="SSF82657">
    <property type="entry name" value="BolA-like"/>
    <property type="match status" value="1"/>
</dbReference>
<dbReference type="OrthoDB" id="4983at2759"/>
<reference evidence="2 3" key="1">
    <citation type="journal article" date="2015" name="Sci. Rep.">
        <title>The genome of Leishmania panamensis: insights into genomics of the L. (Viannia) subgenus.</title>
        <authorList>
            <person name="Llanes A."/>
            <person name="Restrepo C.M."/>
            <person name="Vecchio G.D."/>
            <person name="Anguizola F.J."/>
            <person name="Lleonart R."/>
        </authorList>
    </citation>
    <scope>NUCLEOTIDE SEQUENCE [LARGE SCALE GENOMIC DNA]</scope>
    <source>
        <strain evidence="2 3">MHOM/PA/94/PSC-1</strain>
    </source>
</reference>
<dbReference type="GO" id="GO:0016226">
    <property type="term" value="P:iron-sulfur cluster assembly"/>
    <property type="evidence" value="ECO:0007669"/>
    <property type="project" value="TreeGrafter"/>
</dbReference>
<dbReference type="AlphaFoldDB" id="A0A088RST2"/>
<dbReference type="eggNOG" id="ENOG502SE3N">
    <property type="taxonomic scope" value="Eukaryota"/>
</dbReference>
<name>A0A088RST2_LEIPA</name>
<dbReference type="PIRSF" id="PIRSF003113">
    <property type="entry name" value="BolA"/>
    <property type="match status" value="1"/>
</dbReference>
<dbReference type="EMBL" id="CP009390">
    <property type="protein sequence ID" value="AIN98294.1"/>
    <property type="molecule type" value="Genomic_DNA"/>
</dbReference>
<dbReference type="Gene3D" id="3.30.300.90">
    <property type="entry name" value="BolA-like"/>
    <property type="match status" value="1"/>
</dbReference>
<evidence type="ECO:0000313" key="3">
    <source>
        <dbReference type="Proteomes" id="UP000063063"/>
    </source>
</evidence>
<dbReference type="VEuPathDB" id="TriTrypDB:LPMP_212170"/>
<evidence type="ECO:0000313" key="2">
    <source>
        <dbReference type="EMBL" id="AIN98294.1"/>
    </source>
</evidence>
<evidence type="ECO:0008006" key="4">
    <source>
        <dbReference type="Google" id="ProtNLM"/>
    </source>
</evidence>
<dbReference type="Pfam" id="PF01722">
    <property type="entry name" value="BolA"/>
    <property type="match status" value="1"/>
</dbReference>